<accession>A0AAD7CHV9</accession>
<protein>
    <submittedName>
        <fullName evidence="1">Uncharacterized protein</fullName>
    </submittedName>
</protein>
<evidence type="ECO:0000313" key="2">
    <source>
        <dbReference type="Proteomes" id="UP001221142"/>
    </source>
</evidence>
<reference evidence="1" key="1">
    <citation type="submission" date="2023-03" db="EMBL/GenBank/DDBJ databases">
        <title>Massive genome expansion in bonnet fungi (Mycena s.s.) driven by repeated elements and novel gene families across ecological guilds.</title>
        <authorList>
            <consortium name="Lawrence Berkeley National Laboratory"/>
            <person name="Harder C.B."/>
            <person name="Miyauchi S."/>
            <person name="Viragh M."/>
            <person name="Kuo A."/>
            <person name="Thoen E."/>
            <person name="Andreopoulos B."/>
            <person name="Lu D."/>
            <person name="Skrede I."/>
            <person name="Drula E."/>
            <person name="Henrissat B."/>
            <person name="Morin E."/>
            <person name="Kohler A."/>
            <person name="Barry K."/>
            <person name="LaButti K."/>
            <person name="Morin E."/>
            <person name="Salamov A."/>
            <person name="Lipzen A."/>
            <person name="Mereny Z."/>
            <person name="Hegedus B."/>
            <person name="Baldrian P."/>
            <person name="Stursova M."/>
            <person name="Weitz H."/>
            <person name="Taylor A."/>
            <person name="Grigoriev I.V."/>
            <person name="Nagy L.G."/>
            <person name="Martin F."/>
            <person name="Kauserud H."/>
        </authorList>
    </citation>
    <scope>NUCLEOTIDE SEQUENCE</scope>
    <source>
        <strain evidence="1">9284</strain>
    </source>
</reference>
<dbReference type="EMBL" id="JARKIF010000001">
    <property type="protein sequence ID" value="KAJ7649719.1"/>
    <property type="molecule type" value="Genomic_DNA"/>
</dbReference>
<keyword evidence="2" id="KW-1185">Reference proteome</keyword>
<gene>
    <name evidence="1" type="ORF">FB45DRAFT_1464</name>
</gene>
<organism evidence="1 2">
    <name type="scientific">Roridomyces roridus</name>
    <dbReference type="NCBI Taxonomy" id="1738132"/>
    <lineage>
        <taxon>Eukaryota</taxon>
        <taxon>Fungi</taxon>
        <taxon>Dikarya</taxon>
        <taxon>Basidiomycota</taxon>
        <taxon>Agaricomycotina</taxon>
        <taxon>Agaricomycetes</taxon>
        <taxon>Agaricomycetidae</taxon>
        <taxon>Agaricales</taxon>
        <taxon>Marasmiineae</taxon>
        <taxon>Mycenaceae</taxon>
        <taxon>Roridomyces</taxon>
    </lineage>
</organism>
<comment type="caution">
    <text evidence="1">The sequence shown here is derived from an EMBL/GenBank/DDBJ whole genome shotgun (WGS) entry which is preliminary data.</text>
</comment>
<dbReference type="AlphaFoldDB" id="A0AAD7CHV9"/>
<evidence type="ECO:0000313" key="1">
    <source>
        <dbReference type="EMBL" id="KAJ7649719.1"/>
    </source>
</evidence>
<name>A0AAD7CHV9_9AGAR</name>
<proteinExistence type="predicted"/>
<sequence length="561" mass="62030">MHSQLDGTAGQFHWFPASSTYLSLDRLLTSSEADHHSMEAAPSGSAPGPVPAPDRSAQFFRGSSRIDIEGSHLVNAARDVNFHLPPSAVLQRPPAETHTMAGDTQYTPSQCYCNQLLHQERGFPLYVPAPLDNLPADYKRKGVSIGDVGTVTPQGVFRFFFNIYLPADHPINDNDVPDNFSPLTKYDSKSVVLRNYLPEDFVSTPDSVERLDLPTDPQREFQDFFFEGNGSQGALLAIPFGSRFEKLGDGLQQMTDYARANAESWYQHSNGTRGRQLPNGSLYLITGWEKARAWGMASFQNAAARSPFRLGFQSVLDGSTSAYKYWWTASAPARTQTSGQIPAKDVPLNQTVFIHGYSISLGAGIWHKLFNWGVDISQIADCRPGQTNRDYIPFGSQGFSFSWSFGFLSGGGSPGGKQHDSEDPSSMDAVKISDLVPVQNFFHPSQVINDYMLQKFPDAAVVMSHDVCVKKFSGLPISYYMTRISRGPPFSTPHHRYRPLLRAKLSHLKRNKPCQMISRRHPQCRLGGNTSGEPQSCPSPWVASPLKSLAIWRCAGDPSIG</sequence>
<dbReference type="Proteomes" id="UP001221142">
    <property type="component" value="Unassembled WGS sequence"/>
</dbReference>